<reference evidence="1 2" key="1">
    <citation type="submission" date="2021-12" db="EMBL/GenBank/DDBJ databases">
        <title>Genome sequencing of bacteria with rrn-lacking chromosome and rrn-plasmid.</title>
        <authorList>
            <person name="Anda M."/>
            <person name="Iwasaki W."/>
        </authorList>
    </citation>
    <scope>NUCLEOTIDE SEQUENCE [LARGE SCALE GENOMIC DNA]</scope>
    <source>
        <strain evidence="1 2">NBRC 101262</strain>
        <plasmid evidence="1 2">pPP1</plasmid>
    </source>
</reference>
<dbReference type="InterPro" id="IPR041662">
    <property type="entry name" value="SusD-like_2"/>
</dbReference>
<gene>
    <name evidence="1" type="ORF">PEPS_33850</name>
</gene>
<dbReference type="PROSITE" id="PS51257">
    <property type="entry name" value="PROKAR_LIPOPROTEIN"/>
    <property type="match status" value="1"/>
</dbReference>
<dbReference type="Proteomes" id="UP001354989">
    <property type="component" value="Plasmid pPP1"/>
</dbReference>
<keyword evidence="2" id="KW-1185">Reference proteome</keyword>
<evidence type="ECO:0000313" key="2">
    <source>
        <dbReference type="Proteomes" id="UP001354989"/>
    </source>
</evidence>
<dbReference type="RefSeq" id="WP_332921411.1">
    <property type="nucleotide sequence ID" value="NZ_AP025293.1"/>
</dbReference>
<dbReference type="Gene3D" id="1.25.40.390">
    <property type="match status" value="1"/>
</dbReference>
<name>A0ABN6LD47_9BACT</name>
<dbReference type="Pfam" id="PF12771">
    <property type="entry name" value="SusD-like_2"/>
    <property type="match status" value="1"/>
</dbReference>
<proteinExistence type="predicted"/>
<keyword evidence="1" id="KW-0614">Plasmid</keyword>
<protein>
    <recommendedName>
        <fullName evidence="3">SusD/RagB family nutrient-binding outer membrane lipoprotein</fullName>
    </recommendedName>
</protein>
<sequence length="549" mass="61862">MKLLKNIACGIGLAALTLAGCTQDFDKINVNPNEPELVPTYSLFYHGTRQLMNDTRDEWFGARIGNIWMQYYGTRNYQDEDRYVYRESVTNDVWKSIYLSLNNLNQIIKIAEHPDYSYDYAEVYGNANNQVQAARVMKAFTFQLTADTFGAVPYESYSGESENFQALGGSMFPKYAPSVEIYADMLEDLKAAAGEIDESKPVFSDYDLIYSGNATYWKKLANSLRLRIAVRVKNVPELADVAMAHINELKSNPAELIAATNEGAFYHFEANDIKGAPMYKSYFVNNRVDFMLSKHFVDVLKGELSKPDGASYNNPFEGIVDPRLYAYATPGNYEERNMLLSDALAQIKAKEVEPGELQDYIGIPVGVSDNLAQQVGQYASLPGQNSLQVDYLEPLMTYAEVAFLLSEVNNFDADYYEKGIRSSMEQWGVPADMANDYINALPTTVDLEAVITQKYLSLFTQSHEAWAEYRRTGFPRTLYLPGEISYIEVAEDGSTIEHPFAPRLAGQDVVPTRMRYPLDEFDLNGANYTQAIEDLGANNMLVPLIWAKK</sequence>
<evidence type="ECO:0008006" key="3">
    <source>
        <dbReference type="Google" id="ProtNLM"/>
    </source>
</evidence>
<evidence type="ECO:0000313" key="1">
    <source>
        <dbReference type="EMBL" id="BDD01105.1"/>
    </source>
</evidence>
<geneLocation type="plasmid" evidence="1 2">
    <name>pPP1</name>
</geneLocation>
<dbReference type="EMBL" id="AP025293">
    <property type="protein sequence ID" value="BDD01105.1"/>
    <property type="molecule type" value="Genomic_DNA"/>
</dbReference>
<accession>A0ABN6LD47</accession>
<dbReference type="InterPro" id="IPR011990">
    <property type="entry name" value="TPR-like_helical_dom_sf"/>
</dbReference>
<organism evidence="1 2">
    <name type="scientific">Persicobacter psychrovividus</name>
    <dbReference type="NCBI Taxonomy" id="387638"/>
    <lineage>
        <taxon>Bacteria</taxon>
        <taxon>Pseudomonadati</taxon>
        <taxon>Bacteroidota</taxon>
        <taxon>Cytophagia</taxon>
        <taxon>Cytophagales</taxon>
        <taxon>Persicobacteraceae</taxon>
        <taxon>Persicobacter</taxon>
    </lineage>
</organism>
<dbReference type="SUPFAM" id="SSF48452">
    <property type="entry name" value="TPR-like"/>
    <property type="match status" value="1"/>
</dbReference>